<evidence type="ECO:0000256" key="1">
    <source>
        <dbReference type="ARBA" id="ARBA00010824"/>
    </source>
</evidence>
<name>A0A832ZDH6_9EURY</name>
<comment type="similarity">
    <text evidence="1 2">Belongs to the UPF0179 family.</text>
</comment>
<evidence type="ECO:0000313" key="3">
    <source>
        <dbReference type="EMBL" id="HIP84528.1"/>
    </source>
</evidence>
<reference evidence="3" key="1">
    <citation type="journal article" date="2020" name="ISME J.">
        <title>Gammaproteobacteria mediating utilization of methyl-, sulfur- and petroleum organic compounds in deep ocean hydrothermal plumes.</title>
        <authorList>
            <person name="Zhou Z."/>
            <person name="Liu Y."/>
            <person name="Pan J."/>
            <person name="Cron B.R."/>
            <person name="Toner B.M."/>
            <person name="Anantharaman K."/>
            <person name="Breier J.A."/>
            <person name="Dick G.J."/>
            <person name="Li M."/>
        </authorList>
    </citation>
    <scope>NUCLEOTIDE SEQUENCE</scope>
    <source>
        <strain evidence="3">SZUA-1453</strain>
        <strain evidence="4">SZUA-1471</strain>
    </source>
</reference>
<evidence type="ECO:0000313" key="4">
    <source>
        <dbReference type="EMBL" id="HIP91776.1"/>
    </source>
</evidence>
<dbReference type="Pfam" id="PF03684">
    <property type="entry name" value="UPF0179"/>
    <property type="match status" value="1"/>
</dbReference>
<dbReference type="PANTHER" id="PTHR40699">
    <property type="entry name" value="UPF0179 PROTEIN MJ1627"/>
    <property type="match status" value="1"/>
</dbReference>
<evidence type="ECO:0000256" key="2">
    <source>
        <dbReference type="HAMAP-Rule" id="MF_00498"/>
    </source>
</evidence>
<gene>
    <name evidence="3" type="ORF">EYH15_03470</name>
    <name evidence="4" type="ORF">EYH21_05705</name>
</gene>
<dbReference type="EMBL" id="DQUO01000067">
    <property type="protein sequence ID" value="HIP91776.1"/>
    <property type="molecule type" value="Genomic_DNA"/>
</dbReference>
<dbReference type="InterPro" id="IPR005369">
    <property type="entry name" value="UPF0179"/>
</dbReference>
<dbReference type="HAMAP" id="MF_00498">
    <property type="entry name" value="UPF0179"/>
    <property type="match status" value="1"/>
</dbReference>
<sequence length="147" mass="16580">MDMEKKITLIGSKLAKTGNEFIYYGMLKECESCKSKKICHEGMVVGRRYRILGVRSADHPCGVHEGGVKVVEIQLSQEIPMLIESRKALEGLTLSDSIRCNNIVCENYFLCNPEGLTEKYRIIKVFKDKISCSKGYSLRKVIVSPVD</sequence>
<dbReference type="Proteomes" id="UP000618343">
    <property type="component" value="Unassembled WGS sequence"/>
</dbReference>
<comment type="caution">
    <text evidence="3">The sequence shown here is derived from an EMBL/GenBank/DDBJ whole genome shotgun (WGS) entry which is preliminary data.</text>
</comment>
<accession>A0A832ZDH6</accession>
<proteinExistence type="inferred from homology"/>
<protein>
    <recommendedName>
        <fullName evidence="2">UPF0179 protein EYH15_03470</fullName>
    </recommendedName>
</protein>
<dbReference type="PANTHER" id="PTHR40699:SF1">
    <property type="entry name" value="UPF0179 PROTEIN MJ1627"/>
    <property type="match status" value="1"/>
</dbReference>
<dbReference type="EMBL" id="DQUI01000063">
    <property type="protein sequence ID" value="HIP84528.1"/>
    <property type="molecule type" value="Genomic_DNA"/>
</dbReference>
<dbReference type="AlphaFoldDB" id="A0A832ZDH6"/>
<dbReference type="Proteomes" id="UP000643554">
    <property type="component" value="Unassembled WGS sequence"/>
</dbReference>
<evidence type="ECO:0000313" key="5">
    <source>
        <dbReference type="Proteomes" id="UP000643554"/>
    </source>
</evidence>
<organism evidence="3 5">
    <name type="scientific">Methanothermococcus okinawensis</name>
    <dbReference type="NCBI Taxonomy" id="155863"/>
    <lineage>
        <taxon>Archaea</taxon>
        <taxon>Methanobacteriati</taxon>
        <taxon>Methanobacteriota</taxon>
        <taxon>Methanomada group</taxon>
        <taxon>Methanococci</taxon>
        <taxon>Methanococcales</taxon>
        <taxon>Methanococcaceae</taxon>
        <taxon>Methanothermococcus</taxon>
    </lineage>
</organism>